<dbReference type="RefSeq" id="WP_062128718.1">
    <property type="nucleotide sequence ID" value="NZ_BAZW01000090.1"/>
</dbReference>
<evidence type="ECO:0000259" key="1">
    <source>
        <dbReference type="PROSITE" id="PS50994"/>
    </source>
</evidence>
<dbReference type="STRING" id="1236989.JCM15548_14565"/>
<evidence type="ECO:0000313" key="3">
    <source>
        <dbReference type="Proteomes" id="UP000032900"/>
    </source>
</evidence>
<dbReference type="NCBIfam" id="NF033516">
    <property type="entry name" value="transpos_IS3"/>
    <property type="match status" value="1"/>
</dbReference>
<dbReference type="Proteomes" id="UP000032900">
    <property type="component" value="Unassembled WGS sequence"/>
</dbReference>
<proteinExistence type="predicted"/>
<dbReference type="Pfam" id="PF00665">
    <property type="entry name" value="rve"/>
    <property type="match status" value="1"/>
</dbReference>
<dbReference type="InterPro" id="IPR036397">
    <property type="entry name" value="RNaseH_sf"/>
</dbReference>
<dbReference type="InterPro" id="IPR048020">
    <property type="entry name" value="Transpos_IS3"/>
</dbReference>
<dbReference type="PANTHER" id="PTHR46889:SF5">
    <property type="entry name" value="INTEGRASE PROTEIN"/>
    <property type="match status" value="1"/>
</dbReference>
<feature type="domain" description="Integrase catalytic" evidence="1">
    <location>
        <begin position="115"/>
        <end position="275"/>
    </location>
</feature>
<dbReference type="InterPro" id="IPR025948">
    <property type="entry name" value="HTH-like_dom"/>
</dbReference>
<keyword evidence="3" id="KW-1185">Reference proteome</keyword>
<dbReference type="PANTHER" id="PTHR46889">
    <property type="entry name" value="TRANSPOSASE INSF FOR INSERTION SEQUENCE IS3B-RELATED"/>
    <property type="match status" value="1"/>
</dbReference>
<gene>
    <name evidence="2" type="ORF">JCM15548_14565</name>
</gene>
<organism evidence="2 3">
    <name type="scientific">Geofilum rubicundum JCM 15548</name>
    <dbReference type="NCBI Taxonomy" id="1236989"/>
    <lineage>
        <taxon>Bacteria</taxon>
        <taxon>Pseudomonadati</taxon>
        <taxon>Bacteroidota</taxon>
        <taxon>Bacteroidia</taxon>
        <taxon>Marinilabiliales</taxon>
        <taxon>Marinilabiliaceae</taxon>
        <taxon>Geofilum</taxon>
    </lineage>
</organism>
<evidence type="ECO:0000313" key="2">
    <source>
        <dbReference type="EMBL" id="GAO27717.1"/>
    </source>
</evidence>
<name>A0A0E9LQ32_9BACT</name>
<reference evidence="2 3" key="1">
    <citation type="journal article" date="2015" name="Microbes Environ.">
        <title>Distribution and evolution of nitrogen fixation genes in the phylum bacteroidetes.</title>
        <authorList>
            <person name="Inoue J."/>
            <person name="Oshima K."/>
            <person name="Suda W."/>
            <person name="Sakamoto M."/>
            <person name="Iino T."/>
            <person name="Noda S."/>
            <person name="Hongoh Y."/>
            <person name="Hattori M."/>
            <person name="Ohkuma M."/>
        </authorList>
    </citation>
    <scope>NUCLEOTIDE SEQUENCE [LARGE SCALE GENOMIC DNA]</scope>
    <source>
        <strain evidence="2">JCM 15548</strain>
    </source>
</reference>
<comment type="caution">
    <text evidence="2">The sequence shown here is derived from an EMBL/GenBank/DDBJ whole genome shotgun (WGS) entry which is preliminary data.</text>
</comment>
<dbReference type="EMBL" id="BAZW01000090">
    <property type="protein sequence ID" value="GAO27717.1"/>
    <property type="molecule type" value="Genomic_DNA"/>
</dbReference>
<sequence length="275" mass="32511">MTELKSYISTDEELSVRQQCELLDIAPSSYYYKPKGESSENQEIMRLMDEEFLEHPTHGVLQMQDFLFAMGFLVNPKRVRRLLRKMNIMAIYPKRNLSKLGHAKYIHPYLLRNLEINRPNQVWAIDITYIPMKHGFMYLTAIIDVYSRYVVSWGLFNDLRAENSLEVLQEAIRQNGKPEIINSDQGSQFTCSLWVEYLKREGILISMDGRGRALDNIFIERFWRTVKRDYVYLYPAEDGLELFVGLKKFFKYYNGKKTHQGINRQIPAQLYTNYA</sequence>
<dbReference type="GO" id="GO:0003676">
    <property type="term" value="F:nucleic acid binding"/>
    <property type="evidence" value="ECO:0007669"/>
    <property type="project" value="InterPro"/>
</dbReference>
<dbReference type="Gene3D" id="3.30.420.10">
    <property type="entry name" value="Ribonuclease H-like superfamily/Ribonuclease H"/>
    <property type="match status" value="1"/>
</dbReference>
<dbReference type="SUPFAM" id="SSF53098">
    <property type="entry name" value="Ribonuclease H-like"/>
    <property type="match status" value="1"/>
</dbReference>
<dbReference type="InterPro" id="IPR050900">
    <property type="entry name" value="Transposase_IS3/IS150/IS904"/>
</dbReference>
<dbReference type="InterPro" id="IPR012337">
    <property type="entry name" value="RNaseH-like_sf"/>
</dbReference>
<dbReference type="PROSITE" id="PS50994">
    <property type="entry name" value="INTEGRASE"/>
    <property type="match status" value="1"/>
</dbReference>
<dbReference type="AlphaFoldDB" id="A0A0E9LQ32"/>
<dbReference type="InterPro" id="IPR001584">
    <property type="entry name" value="Integrase_cat-core"/>
</dbReference>
<accession>A0A0E9LQ32</accession>
<protein>
    <submittedName>
        <fullName evidence="2">Mobile element protein</fullName>
    </submittedName>
</protein>
<dbReference type="GO" id="GO:0015074">
    <property type="term" value="P:DNA integration"/>
    <property type="evidence" value="ECO:0007669"/>
    <property type="project" value="InterPro"/>
</dbReference>
<dbReference type="Pfam" id="PF13276">
    <property type="entry name" value="HTH_21"/>
    <property type="match status" value="1"/>
</dbReference>